<keyword evidence="9 17" id="KW-0378">Hydrolase</keyword>
<dbReference type="GO" id="GO:0016020">
    <property type="term" value="C:membrane"/>
    <property type="evidence" value="ECO:0007669"/>
    <property type="project" value="TreeGrafter"/>
</dbReference>
<keyword evidence="11" id="KW-0482">Metalloprotease</keyword>
<dbReference type="GO" id="GO:0008270">
    <property type="term" value="F:zinc ion binding"/>
    <property type="evidence" value="ECO:0007669"/>
    <property type="project" value="InterPro"/>
</dbReference>
<reference evidence="17 18" key="1">
    <citation type="submission" date="2020-11" db="EMBL/GenBank/DDBJ databases">
        <title>Arthrobacter antarcticus sp. nov., isolated from Antarctic Soil.</title>
        <authorList>
            <person name="Li J."/>
        </authorList>
    </citation>
    <scope>NUCLEOTIDE SEQUENCE [LARGE SCALE GENOMIC DNA]</scope>
    <source>
        <strain evidence="17 18">Z1-20</strain>
    </source>
</reference>
<dbReference type="FunFam" id="1.10.390.10:FF:000004">
    <property type="entry name" value="Aminopeptidase N"/>
    <property type="match status" value="1"/>
</dbReference>
<dbReference type="GO" id="GO:0016285">
    <property type="term" value="F:alanyl aminopeptidase activity"/>
    <property type="evidence" value="ECO:0007669"/>
    <property type="project" value="UniProtKB-EC"/>
</dbReference>
<keyword evidence="7" id="KW-0645">Protease</keyword>
<comment type="caution">
    <text evidence="17">The sequence shown here is derived from an EMBL/GenBank/DDBJ whole genome shotgun (WGS) entry which is preliminary data.</text>
</comment>
<keyword evidence="6 17" id="KW-0031">Aminopeptidase</keyword>
<keyword evidence="8" id="KW-0479">Metal-binding</keyword>
<dbReference type="GO" id="GO:0043171">
    <property type="term" value="P:peptide catabolic process"/>
    <property type="evidence" value="ECO:0007669"/>
    <property type="project" value="TreeGrafter"/>
</dbReference>
<proteinExistence type="inferred from homology"/>
<dbReference type="PANTHER" id="PTHR11533:SF174">
    <property type="entry name" value="PUROMYCIN-SENSITIVE AMINOPEPTIDASE-RELATED"/>
    <property type="match status" value="1"/>
</dbReference>
<evidence type="ECO:0000259" key="16">
    <source>
        <dbReference type="Pfam" id="PF17900"/>
    </source>
</evidence>
<evidence type="ECO:0000256" key="5">
    <source>
        <dbReference type="ARBA" id="ARBA00015611"/>
    </source>
</evidence>
<evidence type="ECO:0000313" key="18">
    <source>
        <dbReference type="Proteomes" id="UP000655366"/>
    </source>
</evidence>
<dbReference type="InterPro" id="IPR045357">
    <property type="entry name" value="Aminopeptidase_N-like_N"/>
</dbReference>
<evidence type="ECO:0000256" key="8">
    <source>
        <dbReference type="ARBA" id="ARBA00022723"/>
    </source>
</evidence>
<evidence type="ECO:0000259" key="15">
    <source>
        <dbReference type="Pfam" id="PF11838"/>
    </source>
</evidence>
<dbReference type="SUPFAM" id="SSF63737">
    <property type="entry name" value="Leukotriene A4 hydrolase N-terminal domain"/>
    <property type="match status" value="1"/>
</dbReference>
<evidence type="ECO:0000256" key="13">
    <source>
        <dbReference type="ARBA" id="ARBA00031533"/>
    </source>
</evidence>
<dbReference type="GO" id="GO:0005737">
    <property type="term" value="C:cytoplasm"/>
    <property type="evidence" value="ECO:0007669"/>
    <property type="project" value="TreeGrafter"/>
</dbReference>
<dbReference type="GO" id="GO:0042277">
    <property type="term" value="F:peptide binding"/>
    <property type="evidence" value="ECO:0007669"/>
    <property type="project" value="TreeGrafter"/>
</dbReference>
<dbReference type="GO" id="GO:0006508">
    <property type="term" value="P:proteolysis"/>
    <property type="evidence" value="ECO:0007669"/>
    <property type="project" value="UniProtKB-KW"/>
</dbReference>
<dbReference type="GO" id="GO:0005615">
    <property type="term" value="C:extracellular space"/>
    <property type="evidence" value="ECO:0007669"/>
    <property type="project" value="TreeGrafter"/>
</dbReference>
<dbReference type="Pfam" id="PF11838">
    <property type="entry name" value="ERAP1_C"/>
    <property type="match status" value="1"/>
</dbReference>
<organism evidence="17 18">
    <name type="scientific">Arthrobacter terrae</name>
    <dbReference type="NCBI Taxonomy" id="2935737"/>
    <lineage>
        <taxon>Bacteria</taxon>
        <taxon>Bacillati</taxon>
        <taxon>Actinomycetota</taxon>
        <taxon>Actinomycetes</taxon>
        <taxon>Micrococcales</taxon>
        <taxon>Micrococcaceae</taxon>
        <taxon>Arthrobacter</taxon>
    </lineage>
</organism>
<dbReference type="Gene3D" id="1.10.390.10">
    <property type="entry name" value="Neutral Protease Domain 2"/>
    <property type="match status" value="1"/>
</dbReference>
<gene>
    <name evidence="17" type="primary">pepN</name>
    <name evidence="17" type="ORF">IV500_09455</name>
</gene>
<dbReference type="EMBL" id="JADNYM010000010">
    <property type="protein sequence ID" value="MBG0739610.1"/>
    <property type="molecule type" value="Genomic_DNA"/>
</dbReference>
<protein>
    <recommendedName>
        <fullName evidence="5">Aminopeptidase N</fullName>
        <ecNumber evidence="4">3.4.11.2</ecNumber>
    </recommendedName>
    <alternativeName>
        <fullName evidence="12">Alanine aminopeptidase</fullName>
    </alternativeName>
    <alternativeName>
        <fullName evidence="13">Lysyl aminopeptidase</fullName>
    </alternativeName>
</protein>
<dbReference type="InterPro" id="IPR012778">
    <property type="entry name" value="Pept_M1_aminopeptidase"/>
</dbReference>
<comment type="similarity">
    <text evidence="3">Belongs to the peptidase M1 family.</text>
</comment>
<accession>A0A931CNT8</accession>
<evidence type="ECO:0000256" key="1">
    <source>
        <dbReference type="ARBA" id="ARBA00000098"/>
    </source>
</evidence>
<dbReference type="GO" id="GO:0070006">
    <property type="term" value="F:metalloaminopeptidase activity"/>
    <property type="evidence" value="ECO:0007669"/>
    <property type="project" value="TreeGrafter"/>
</dbReference>
<dbReference type="InterPro" id="IPR014782">
    <property type="entry name" value="Peptidase_M1_dom"/>
</dbReference>
<dbReference type="NCBIfam" id="TIGR02412">
    <property type="entry name" value="pepN_strep_liv"/>
    <property type="match status" value="1"/>
</dbReference>
<evidence type="ECO:0000259" key="14">
    <source>
        <dbReference type="Pfam" id="PF01433"/>
    </source>
</evidence>
<dbReference type="InterPro" id="IPR042097">
    <property type="entry name" value="Aminopeptidase_N-like_N_sf"/>
</dbReference>
<evidence type="ECO:0000256" key="6">
    <source>
        <dbReference type="ARBA" id="ARBA00022438"/>
    </source>
</evidence>
<dbReference type="Pfam" id="PF17900">
    <property type="entry name" value="Peptidase_M1_N"/>
    <property type="match status" value="1"/>
</dbReference>
<evidence type="ECO:0000256" key="11">
    <source>
        <dbReference type="ARBA" id="ARBA00023049"/>
    </source>
</evidence>
<dbReference type="Gene3D" id="2.60.40.1730">
    <property type="entry name" value="tricorn interacting facor f3 domain"/>
    <property type="match status" value="1"/>
</dbReference>
<dbReference type="PRINTS" id="PR00756">
    <property type="entry name" value="ALADIPTASE"/>
</dbReference>
<comment type="cofactor">
    <cofactor evidence="2">
        <name>Zn(2+)</name>
        <dbReference type="ChEBI" id="CHEBI:29105"/>
    </cofactor>
</comment>
<dbReference type="SUPFAM" id="SSF55486">
    <property type="entry name" value="Metalloproteases ('zincins'), catalytic domain"/>
    <property type="match status" value="1"/>
</dbReference>
<keyword evidence="10" id="KW-0862">Zinc</keyword>
<keyword evidence="18" id="KW-1185">Reference proteome</keyword>
<sequence length="890" mass="97467">MSNQNLRRDEAAVRSSLISIGDYDVSVDLTQAEDPTVAGFGTRSVIRFSAARPGEETFLDFIGAEVLTVNLNGTELDPAAVVDDARIRLPNLLAANEVTVTATALYSRSGEGMHRFVDPADGKTYLYTQYEPADARRVFANFEQPDLKAPFTFHVTAPSGWEVASNGVQLSCTPVAEQPVAQATAAGNAPSAQPESSQWDFAPTLPISTYITTILAGPYFKAQQSWRHERFDLEVPLAAYCRASIAGSFDAAEIFDITKAGLTYFNELFDYPYPFGKYDQAFVPEYNLGAMENPGLVTFTDNYVFTSRATDTQHQLRANTIMHEMAHMWFGDLVTMFWWDDLWLKESFADFMGTLAVSEVTGWRDKSWVLFANRRKAWAYVQDQLPSTHPIVADIRDLEAAKQNFDGITYAKGASVLKQLVAYVGFEAFTAGSRQYFRDHEFGNTSLTDLLGALSTASGRDLRDWSAQWLETSGISTLTARVQADDGVLSAVTIVQDAVDPVTGEERPRPHLLKLGLYNFDADGQLVRTSSVPLDVTGPATEVTALIGQPRPALLLLNDEDLSYAKVRLDPASLTTVLAALNKVTDPMARTLCWSVLWNAARDAVLPAAEYIRAVRRFAADEPDVGVLASLLDNARFAVQRYCPAAERDDVRQELLTAVVDGLHTAEPASDQQLVWARSLAALGADTQEAVPMITALLNGEARTGSAAVKGLTANSELRWSLWLALAATGYATEAQLDAELAQENSSSARAGHLRAVAARPFSAVKTNVWRAAVQETKLSNALLSAAVEGFMQAPTQLLTPYLEPYFGMIADVWAERSIELSSRIVRGLYPAAQDLAGDPLQHPVVVRTDRWLTAHEHAPAALRRIIVEQRDHLLRALAAQAAGHNRRTP</sequence>
<dbReference type="CDD" id="cd09602">
    <property type="entry name" value="M1_APN"/>
    <property type="match status" value="1"/>
</dbReference>
<dbReference type="RefSeq" id="WP_196396550.1">
    <property type="nucleotide sequence ID" value="NZ_JADNYM010000010.1"/>
</dbReference>
<evidence type="ECO:0000256" key="10">
    <source>
        <dbReference type="ARBA" id="ARBA00022833"/>
    </source>
</evidence>
<dbReference type="EC" id="3.4.11.2" evidence="4"/>
<evidence type="ECO:0000313" key="17">
    <source>
        <dbReference type="EMBL" id="MBG0739610.1"/>
    </source>
</evidence>
<feature type="domain" description="Peptidase M1 membrane alanine aminopeptidase" evidence="14">
    <location>
        <begin position="255"/>
        <end position="469"/>
    </location>
</feature>
<dbReference type="InterPro" id="IPR024571">
    <property type="entry name" value="ERAP1-like_C_dom"/>
</dbReference>
<dbReference type="InterPro" id="IPR027268">
    <property type="entry name" value="Peptidase_M4/M1_CTD_sf"/>
</dbReference>
<evidence type="ECO:0000256" key="2">
    <source>
        <dbReference type="ARBA" id="ARBA00001947"/>
    </source>
</evidence>
<dbReference type="InterPro" id="IPR050344">
    <property type="entry name" value="Peptidase_M1_aminopeptidases"/>
</dbReference>
<evidence type="ECO:0000256" key="9">
    <source>
        <dbReference type="ARBA" id="ARBA00022801"/>
    </source>
</evidence>
<dbReference type="Pfam" id="PF01433">
    <property type="entry name" value="Peptidase_M1"/>
    <property type="match status" value="1"/>
</dbReference>
<feature type="domain" description="Aminopeptidase N-like N-terminal" evidence="16">
    <location>
        <begin position="112"/>
        <end position="173"/>
    </location>
</feature>
<dbReference type="Proteomes" id="UP000655366">
    <property type="component" value="Unassembled WGS sequence"/>
</dbReference>
<dbReference type="InterPro" id="IPR001930">
    <property type="entry name" value="Peptidase_M1"/>
</dbReference>
<name>A0A931CNT8_9MICC</name>
<comment type="catalytic activity">
    <reaction evidence="1">
        <text>Release of an N-terminal amino acid, Xaa-|-Yaa- from a peptide, amide or arylamide. Xaa is preferably Ala, but may be most amino acids including Pro (slow action). When a terminal hydrophobic residue is followed by a prolyl residue, the two may be released as an intact Xaa-Pro dipeptide.</text>
        <dbReference type="EC" id="3.4.11.2"/>
    </reaction>
</comment>
<feature type="domain" description="ERAP1-like C-terminal" evidence="15">
    <location>
        <begin position="555"/>
        <end position="874"/>
    </location>
</feature>
<dbReference type="FunFam" id="2.60.40.1730:FF:000010">
    <property type="entry name" value="Putative aminopeptidase N"/>
    <property type="match status" value="1"/>
</dbReference>
<evidence type="ECO:0000256" key="3">
    <source>
        <dbReference type="ARBA" id="ARBA00010136"/>
    </source>
</evidence>
<evidence type="ECO:0000256" key="7">
    <source>
        <dbReference type="ARBA" id="ARBA00022670"/>
    </source>
</evidence>
<evidence type="ECO:0000256" key="12">
    <source>
        <dbReference type="ARBA" id="ARBA00029811"/>
    </source>
</evidence>
<dbReference type="AlphaFoldDB" id="A0A931CNT8"/>
<dbReference type="PANTHER" id="PTHR11533">
    <property type="entry name" value="PROTEASE M1 ZINC METALLOPROTEASE"/>
    <property type="match status" value="1"/>
</dbReference>
<evidence type="ECO:0000256" key="4">
    <source>
        <dbReference type="ARBA" id="ARBA00012564"/>
    </source>
</evidence>